<dbReference type="OrthoDB" id="116567at2157"/>
<evidence type="ECO:0000256" key="1">
    <source>
        <dbReference type="SAM" id="Phobius"/>
    </source>
</evidence>
<keyword evidence="1" id="KW-0472">Membrane</keyword>
<dbReference type="KEGG" id="mhz:Metho_0420"/>
<keyword evidence="3" id="KW-1185">Reference proteome</keyword>
<keyword evidence="1" id="KW-0812">Transmembrane</keyword>
<keyword evidence="1" id="KW-1133">Transmembrane helix</keyword>
<dbReference type="PANTHER" id="PTHR36007">
    <property type="entry name" value="TRANSPORT PROTEIN-RELATED"/>
    <property type="match status" value="1"/>
</dbReference>
<name>L0KXH3_METHD</name>
<feature type="transmembrane region" description="Helical" evidence="1">
    <location>
        <begin position="106"/>
        <end position="131"/>
    </location>
</feature>
<gene>
    <name evidence="2" type="ordered locus">Metho_0420</name>
</gene>
<reference evidence="3" key="1">
    <citation type="submission" date="2012-02" db="EMBL/GenBank/DDBJ databases">
        <title>Complete sequence of chromosome of Methanomethylovorans hollandica DSM 15978.</title>
        <authorList>
            <person name="Lucas S."/>
            <person name="Copeland A."/>
            <person name="Lapidus A."/>
            <person name="Glavina del Rio T."/>
            <person name="Dalin E."/>
            <person name="Tice H."/>
            <person name="Bruce D."/>
            <person name="Goodwin L."/>
            <person name="Pitluck S."/>
            <person name="Peters L."/>
            <person name="Mikhailova N."/>
            <person name="Held B."/>
            <person name="Kyrpides N."/>
            <person name="Mavromatis K."/>
            <person name="Ivanova N."/>
            <person name="Brettin T."/>
            <person name="Detter J.C."/>
            <person name="Han C."/>
            <person name="Larimer F."/>
            <person name="Land M."/>
            <person name="Hauser L."/>
            <person name="Markowitz V."/>
            <person name="Cheng J.-F."/>
            <person name="Hugenholtz P."/>
            <person name="Woyke T."/>
            <person name="Wu D."/>
            <person name="Spring S."/>
            <person name="Schroeder M."/>
            <person name="Brambilla E."/>
            <person name="Klenk H.-P."/>
            <person name="Eisen J.A."/>
        </authorList>
    </citation>
    <scope>NUCLEOTIDE SEQUENCE [LARGE SCALE GENOMIC DNA]</scope>
    <source>
        <strain evidence="3">DSM 15978 / NBRC 107637 / DMS1</strain>
    </source>
</reference>
<evidence type="ECO:0000313" key="2">
    <source>
        <dbReference type="EMBL" id="AGB48689.1"/>
    </source>
</evidence>
<dbReference type="RefSeq" id="WP_015323858.1">
    <property type="nucleotide sequence ID" value="NC_019977.1"/>
</dbReference>
<dbReference type="Proteomes" id="UP000010866">
    <property type="component" value="Chromosome"/>
</dbReference>
<dbReference type="HOGENOM" id="CLU_075669_1_0_2"/>
<feature type="transmembrane region" description="Helical" evidence="1">
    <location>
        <begin position="47"/>
        <end position="68"/>
    </location>
</feature>
<proteinExistence type="predicted"/>
<protein>
    <submittedName>
        <fullName evidence="2">Putative membrane protein</fullName>
    </submittedName>
</protein>
<dbReference type="InterPro" id="IPR009577">
    <property type="entry name" value="Sm_multidrug_ex"/>
</dbReference>
<sequence>MAVVQLLTNLFDSFPHWLATILISCLPVAELRGAIPIALLQYQMHPVEAYLLAVIGNMIPVIPLLLYLEPVSNYLRRFRFWNKFFDWLFTRTRHNHSDTFEKYGTLGLAIFVAIPLPATGAWSGCAAAFVFGIGFRHALMAITAGVLIAGVVVTAVTLGGISLSTLFR</sequence>
<dbReference type="Pfam" id="PF06695">
    <property type="entry name" value="Sm_multidrug_ex"/>
    <property type="match status" value="1"/>
</dbReference>
<accession>L0KXH3</accession>
<organism evidence="2 3">
    <name type="scientific">Methanomethylovorans hollandica (strain DSM 15978 / NBRC 107637 / DMS1)</name>
    <dbReference type="NCBI Taxonomy" id="867904"/>
    <lineage>
        <taxon>Archaea</taxon>
        <taxon>Methanobacteriati</taxon>
        <taxon>Methanobacteriota</taxon>
        <taxon>Stenosarchaea group</taxon>
        <taxon>Methanomicrobia</taxon>
        <taxon>Methanosarcinales</taxon>
        <taxon>Methanosarcinaceae</taxon>
        <taxon>Methanomethylovorans</taxon>
    </lineage>
</organism>
<dbReference type="GeneID" id="14407526"/>
<dbReference type="STRING" id="867904.Metho_0420"/>
<dbReference type="AlphaFoldDB" id="L0KXH3"/>
<dbReference type="PANTHER" id="PTHR36007:SF2">
    <property type="entry name" value="TRANSPORT PROTEIN-RELATED"/>
    <property type="match status" value="1"/>
</dbReference>
<feature type="transmembrane region" description="Helical" evidence="1">
    <location>
        <begin position="138"/>
        <end position="163"/>
    </location>
</feature>
<evidence type="ECO:0000313" key="3">
    <source>
        <dbReference type="Proteomes" id="UP000010866"/>
    </source>
</evidence>
<dbReference type="EMBL" id="CP003362">
    <property type="protein sequence ID" value="AGB48689.1"/>
    <property type="molecule type" value="Genomic_DNA"/>
</dbReference>
<feature type="transmembrane region" description="Helical" evidence="1">
    <location>
        <begin position="14"/>
        <end position="35"/>
    </location>
</feature>